<dbReference type="GO" id="GO:0016491">
    <property type="term" value="F:oxidoreductase activity"/>
    <property type="evidence" value="ECO:0007669"/>
    <property type="project" value="InterPro"/>
</dbReference>
<name>A0AAN1Y0A7_UNVUL</name>
<evidence type="ECO:0000313" key="3">
    <source>
        <dbReference type="Proteomes" id="UP001317532"/>
    </source>
</evidence>
<dbReference type="RefSeq" id="WP_317995446.1">
    <property type="nucleotide sequence ID" value="NZ_AP025523.1"/>
</dbReference>
<protein>
    <recommendedName>
        <fullName evidence="1">Thioredoxin domain-containing protein</fullName>
    </recommendedName>
</protein>
<reference evidence="2 3" key="1">
    <citation type="journal article" date="2022" name="ISME Commun">
        <title>Vulcanimicrobium alpinus gen. nov. sp. nov., the first cultivated representative of the candidate phylum 'Eremiobacterota', is a metabolically versatile aerobic anoxygenic phototroph.</title>
        <authorList>
            <person name="Yabe S."/>
            <person name="Muto K."/>
            <person name="Abe K."/>
            <person name="Yokota A."/>
            <person name="Staudigel H."/>
            <person name="Tebo B.M."/>
        </authorList>
    </citation>
    <scope>NUCLEOTIDE SEQUENCE [LARGE SCALE GENOMIC DNA]</scope>
    <source>
        <strain evidence="2 3">WC8-2</strain>
    </source>
</reference>
<dbReference type="SUPFAM" id="SSF52833">
    <property type="entry name" value="Thioredoxin-like"/>
    <property type="match status" value="1"/>
</dbReference>
<dbReference type="InterPro" id="IPR013766">
    <property type="entry name" value="Thioredoxin_domain"/>
</dbReference>
<proteinExistence type="predicted"/>
<keyword evidence="3" id="KW-1185">Reference proteome</keyword>
<dbReference type="EMBL" id="AP025523">
    <property type="protein sequence ID" value="BDE07883.1"/>
    <property type="molecule type" value="Genomic_DNA"/>
</dbReference>
<feature type="domain" description="Thioredoxin" evidence="1">
    <location>
        <begin position="5"/>
        <end position="179"/>
    </location>
</feature>
<dbReference type="KEGG" id="vab:WPS_31590"/>
<dbReference type="AlphaFoldDB" id="A0AAN1Y0A7"/>
<organism evidence="2 3">
    <name type="scientific">Vulcanimicrobium alpinum</name>
    <dbReference type="NCBI Taxonomy" id="3016050"/>
    <lineage>
        <taxon>Bacteria</taxon>
        <taxon>Bacillati</taxon>
        <taxon>Vulcanimicrobiota</taxon>
        <taxon>Vulcanimicrobiia</taxon>
        <taxon>Vulcanimicrobiales</taxon>
        <taxon>Vulcanimicrobiaceae</taxon>
        <taxon>Vulcanimicrobium</taxon>
    </lineage>
</organism>
<dbReference type="Gene3D" id="3.40.30.10">
    <property type="entry name" value="Glutaredoxin"/>
    <property type="match status" value="1"/>
</dbReference>
<dbReference type="PROSITE" id="PS51352">
    <property type="entry name" value="THIOREDOXIN_2"/>
    <property type="match status" value="1"/>
</dbReference>
<gene>
    <name evidence="2" type="ORF">WPS_31590</name>
</gene>
<dbReference type="Proteomes" id="UP001317532">
    <property type="component" value="Chromosome"/>
</dbReference>
<dbReference type="GO" id="GO:0016209">
    <property type="term" value="F:antioxidant activity"/>
    <property type="evidence" value="ECO:0007669"/>
    <property type="project" value="InterPro"/>
</dbReference>
<dbReference type="InterPro" id="IPR036249">
    <property type="entry name" value="Thioredoxin-like_sf"/>
</dbReference>
<evidence type="ECO:0000259" key="1">
    <source>
        <dbReference type="PROSITE" id="PS51352"/>
    </source>
</evidence>
<sequence length="192" mass="20675">MPGVIRAGTPLLPFTLFDSRDLPFSSSALLVRGPLVITLTRGSWCPYCVADLIALERRARDFAALGATLVALSPERAPRGDRLRAERGLSFPLLVDKGLHVARSLGLAYDLPADACALYRDVHHLDLGEINADGRWALPVTARVVVDAAGIVRHVAADPDHTRRTDPLVTLAVLRAIGAAAPARNVQRLTRP</sequence>
<dbReference type="Pfam" id="PF00578">
    <property type="entry name" value="AhpC-TSA"/>
    <property type="match status" value="1"/>
</dbReference>
<dbReference type="InterPro" id="IPR000866">
    <property type="entry name" value="AhpC/TSA"/>
</dbReference>
<accession>A0AAN1Y0A7</accession>
<evidence type="ECO:0000313" key="2">
    <source>
        <dbReference type="EMBL" id="BDE07883.1"/>
    </source>
</evidence>